<dbReference type="InterPro" id="IPR001851">
    <property type="entry name" value="ABC_transp_permease"/>
</dbReference>
<comment type="similarity">
    <text evidence="2">Belongs to the binding-protein-dependent transport system permease family. AraH/RbsC subfamily.</text>
</comment>
<evidence type="ECO:0000256" key="1">
    <source>
        <dbReference type="ARBA" id="ARBA00004429"/>
    </source>
</evidence>
<evidence type="ECO:0000313" key="9">
    <source>
        <dbReference type="Proteomes" id="UP000005953"/>
    </source>
</evidence>
<keyword evidence="9" id="KW-1185">Reference proteome</keyword>
<dbReference type="HOGENOM" id="CLU_028880_3_3_6"/>
<keyword evidence="3" id="KW-1003">Cell membrane</keyword>
<feature type="transmembrane region" description="Helical" evidence="7">
    <location>
        <begin position="118"/>
        <end position="135"/>
    </location>
</feature>
<dbReference type="GO" id="GO:0022857">
    <property type="term" value="F:transmembrane transporter activity"/>
    <property type="evidence" value="ECO:0007669"/>
    <property type="project" value="InterPro"/>
</dbReference>
<feature type="transmembrane region" description="Helical" evidence="7">
    <location>
        <begin position="295"/>
        <end position="315"/>
    </location>
</feature>
<dbReference type="PANTHER" id="PTHR32196:SF63">
    <property type="entry name" value="INNER MEMBRANE ABC TRANSPORTER PERMEASE PROTEIN YJFF"/>
    <property type="match status" value="1"/>
</dbReference>
<dbReference type="Pfam" id="PF02653">
    <property type="entry name" value="BPD_transp_2"/>
    <property type="match status" value="1"/>
</dbReference>
<proteinExistence type="inferred from homology"/>
<feature type="transmembrane region" description="Helical" evidence="7">
    <location>
        <begin position="35"/>
        <end position="58"/>
    </location>
</feature>
<feature type="transmembrane region" description="Helical" evidence="7">
    <location>
        <begin position="6"/>
        <end position="23"/>
    </location>
</feature>
<sequence length="323" mass="34087">MISERTLPLLSAIAVLLILYGYGSFAYNGFFGLRLAGYLLTDNAFIIVTAVGMAFVILSGGIDLSVGSMIAFICALMAFLVVKLNLHPLWAILISVLVGTCFGTIMGTIIAVFKIQPFIVTLAGMFMFRGLGYVINTQQVKIDHPFMTTLSDFGVYIGQGELNFVAMVMLVLLAVGVIVSKYTRFGHNVYAIGGDSNSAALLGVNITGTTIRVYALSGFYASVAGILFAVATGSAYPEVGIAVELDAISAVVLGGTLLTGGVGYVFGAFIGGMTFGVIQQLINFDGSLNAASTRIVIGVLLLAFILMQKVILIWARKVTAKPV</sequence>
<dbReference type="RefSeq" id="WP_008045319.1">
    <property type="nucleotide sequence ID" value="NZ_CH724152.1"/>
</dbReference>
<keyword evidence="4 7" id="KW-0812">Transmembrane</keyword>
<dbReference type="PANTHER" id="PTHR32196">
    <property type="entry name" value="ABC TRANSPORTER PERMEASE PROTEIN YPHD-RELATED-RELATED"/>
    <property type="match status" value="1"/>
</dbReference>
<reference evidence="8 9" key="1">
    <citation type="submission" date="2006-02" db="EMBL/GenBank/DDBJ databases">
        <authorList>
            <person name="Pinhassi J."/>
            <person name="Pedros-Alio C."/>
            <person name="Ferriera S."/>
            <person name="Johnson J."/>
            <person name="Kravitz S."/>
            <person name="Halpern A."/>
            <person name="Remington K."/>
            <person name="Beeson K."/>
            <person name="Tran B."/>
            <person name="Rogers Y.-H."/>
            <person name="Friedman R."/>
            <person name="Venter J.C."/>
        </authorList>
    </citation>
    <scope>NUCLEOTIDE SEQUENCE [LARGE SCALE GENOMIC DNA]</scope>
    <source>
        <strain evidence="8 9">MED297</strain>
    </source>
</reference>
<organism evidence="8 9">
    <name type="scientific">Reinekea blandensis MED297</name>
    <dbReference type="NCBI Taxonomy" id="314283"/>
    <lineage>
        <taxon>Bacteria</taxon>
        <taxon>Pseudomonadati</taxon>
        <taxon>Pseudomonadota</taxon>
        <taxon>Gammaproteobacteria</taxon>
        <taxon>Oceanospirillales</taxon>
        <taxon>Saccharospirillaceae</taxon>
        <taxon>Reinekea</taxon>
    </lineage>
</organism>
<dbReference type="EMBL" id="AAOE01000012">
    <property type="protein sequence ID" value="EAR09223.1"/>
    <property type="molecule type" value="Genomic_DNA"/>
</dbReference>
<dbReference type="OrthoDB" id="5422926at2"/>
<feature type="transmembrane region" description="Helical" evidence="7">
    <location>
        <begin position="89"/>
        <end position="112"/>
    </location>
</feature>
<feature type="transmembrane region" description="Helical" evidence="7">
    <location>
        <begin position="156"/>
        <end position="179"/>
    </location>
</feature>
<feature type="transmembrane region" description="Helical" evidence="7">
    <location>
        <begin position="64"/>
        <end position="82"/>
    </location>
</feature>
<protein>
    <submittedName>
        <fullName evidence="8">ABC transporter, membrane spanning protein (Ribose)</fullName>
    </submittedName>
</protein>
<dbReference type="CDD" id="cd06579">
    <property type="entry name" value="TM_PBP1_transp_AraH_like"/>
    <property type="match status" value="1"/>
</dbReference>
<dbReference type="Proteomes" id="UP000005953">
    <property type="component" value="Unassembled WGS sequence"/>
</dbReference>
<evidence type="ECO:0000256" key="7">
    <source>
        <dbReference type="SAM" id="Phobius"/>
    </source>
</evidence>
<evidence type="ECO:0000256" key="3">
    <source>
        <dbReference type="ARBA" id="ARBA00022475"/>
    </source>
</evidence>
<dbReference type="GO" id="GO:0005886">
    <property type="term" value="C:plasma membrane"/>
    <property type="evidence" value="ECO:0007669"/>
    <property type="project" value="UniProtKB-SubCell"/>
</dbReference>
<feature type="transmembrane region" description="Helical" evidence="7">
    <location>
        <begin position="248"/>
        <end position="275"/>
    </location>
</feature>
<evidence type="ECO:0000256" key="6">
    <source>
        <dbReference type="ARBA" id="ARBA00023136"/>
    </source>
</evidence>
<name>A4BFB0_9GAMM</name>
<keyword evidence="6 7" id="KW-0472">Membrane</keyword>
<feature type="transmembrane region" description="Helical" evidence="7">
    <location>
        <begin position="211"/>
        <end position="236"/>
    </location>
</feature>
<comment type="subcellular location">
    <subcellularLocation>
        <location evidence="1">Cell inner membrane</location>
        <topology evidence="1">Multi-pass membrane protein</topology>
    </subcellularLocation>
</comment>
<evidence type="ECO:0000256" key="2">
    <source>
        <dbReference type="ARBA" id="ARBA00007942"/>
    </source>
</evidence>
<dbReference type="STRING" id="314283.MED297_07068"/>
<evidence type="ECO:0000256" key="4">
    <source>
        <dbReference type="ARBA" id="ARBA00022692"/>
    </source>
</evidence>
<evidence type="ECO:0000313" key="8">
    <source>
        <dbReference type="EMBL" id="EAR09223.1"/>
    </source>
</evidence>
<keyword evidence="5 7" id="KW-1133">Transmembrane helix</keyword>
<accession>A4BFB0</accession>
<comment type="caution">
    <text evidence="8">The sequence shown here is derived from an EMBL/GenBank/DDBJ whole genome shotgun (WGS) entry which is preliminary data.</text>
</comment>
<gene>
    <name evidence="8" type="ORF">MED297_07068</name>
</gene>
<dbReference type="AlphaFoldDB" id="A4BFB0"/>
<evidence type="ECO:0000256" key="5">
    <source>
        <dbReference type="ARBA" id="ARBA00022989"/>
    </source>
</evidence>